<dbReference type="VEuPathDB" id="VectorBase:SSCA006835"/>
<dbReference type="EMBL" id="JXLN01011169">
    <property type="protein sequence ID" value="KPM06941.1"/>
    <property type="molecule type" value="Genomic_DNA"/>
</dbReference>
<evidence type="ECO:0000313" key="1">
    <source>
        <dbReference type="EMBL" id="KPM06941.1"/>
    </source>
</evidence>
<dbReference type="OrthoDB" id="21018at2759"/>
<dbReference type="GO" id="GO:0005634">
    <property type="term" value="C:nucleus"/>
    <property type="evidence" value="ECO:0007669"/>
    <property type="project" value="TreeGrafter"/>
</dbReference>
<evidence type="ECO:0000313" key="2">
    <source>
        <dbReference type="Proteomes" id="UP000616769"/>
    </source>
</evidence>
<sequence>MQQEEFRWDSERIFAKEIEKFDRELKKLIQTDRFREELLKEVECCRAIDFETIFSIDDYRDRRFQYVCSGSFGNVLILYAGRRRQIQIIKTIRCLPERLSYAYRTGSMSYRDTLNEFCFDSLYPIDNVRPIDENLETTLIRMEHCGIELNQLIEMDRIGPEAIVSILKQIIIGIAIAESIYKFEHRDLHRSNITCSSIDREWIKFIYNSQKYYLQSYGFEAKIIDYSYSRINDGERVYFKDLSYLNYEKYDAEKSINDPDDDSDGDDNEIGPYSEMAKLFQSKNWSHYSNRTNLIWIKFLLKDLFAIFETKSFRLSFNDEHRRIWNYLGKMIKTIEQCEDIFQFFNQLTSDNLNTIVPFQS</sequence>
<dbReference type="GO" id="GO:0072354">
    <property type="term" value="F:histone H3T3 kinase activity"/>
    <property type="evidence" value="ECO:0007669"/>
    <property type="project" value="TreeGrafter"/>
</dbReference>
<dbReference type="GO" id="GO:0005524">
    <property type="term" value="F:ATP binding"/>
    <property type="evidence" value="ECO:0007669"/>
    <property type="project" value="InterPro"/>
</dbReference>
<name>A0A132A7J3_SARSC</name>
<dbReference type="Pfam" id="PF12330">
    <property type="entry name" value="Haspin_kinase"/>
    <property type="match status" value="1"/>
</dbReference>
<proteinExistence type="predicted"/>
<organism evidence="1 2">
    <name type="scientific">Sarcoptes scabiei</name>
    <name type="common">Itch mite</name>
    <name type="synonym">Acarus scabiei</name>
    <dbReference type="NCBI Taxonomy" id="52283"/>
    <lineage>
        <taxon>Eukaryota</taxon>
        <taxon>Metazoa</taxon>
        <taxon>Ecdysozoa</taxon>
        <taxon>Arthropoda</taxon>
        <taxon>Chelicerata</taxon>
        <taxon>Arachnida</taxon>
        <taxon>Acari</taxon>
        <taxon>Acariformes</taxon>
        <taxon>Sarcoptiformes</taxon>
        <taxon>Astigmata</taxon>
        <taxon>Psoroptidia</taxon>
        <taxon>Sarcoptoidea</taxon>
        <taxon>Sarcoptidae</taxon>
        <taxon>Sarcoptinae</taxon>
        <taxon>Sarcoptes</taxon>
    </lineage>
</organism>
<dbReference type="PANTHER" id="PTHR24419">
    <property type="entry name" value="INTERLEUKIN-1 RECEPTOR-ASSOCIATED KINASE"/>
    <property type="match status" value="1"/>
</dbReference>
<comment type="caution">
    <text evidence="1">The sequence shown here is derived from an EMBL/GenBank/DDBJ whole genome shotgun (WGS) entry which is preliminary data.</text>
</comment>
<dbReference type="PANTHER" id="PTHR24419:SF18">
    <property type="entry name" value="SERINE_THREONINE-PROTEIN KINASE HASPIN"/>
    <property type="match status" value="1"/>
</dbReference>
<dbReference type="InterPro" id="IPR011009">
    <property type="entry name" value="Kinase-like_dom_sf"/>
</dbReference>
<dbReference type="GO" id="GO:0000278">
    <property type="term" value="P:mitotic cell cycle"/>
    <property type="evidence" value="ECO:0007669"/>
    <property type="project" value="TreeGrafter"/>
</dbReference>
<reference evidence="1 2" key="1">
    <citation type="journal article" date="2015" name="Parasit. Vectors">
        <title>Draft genome of the scabies mite.</title>
        <authorList>
            <person name="Rider S.D.Jr."/>
            <person name="Morgan M.S."/>
            <person name="Arlian L.G."/>
        </authorList>
    </citation>
    <scope>NUCLEOTIDE SEQUENCE [LARGE SCALE GENOMIC DNA]</scope>
    <source>
        <strain evidence="1">Arlian Lab</strain>
    </source>
</reference>
<dbReference type="Gene3D" id="1.10.510.10">
    <property type="entry name" value="Transferase(Phosphotransferase) domain 1"/>
    <property type="match status" value="1"/>
</dbReference>
<dbReference type="GO" id="GO:0005737">
    <property type="term" value="C:cytoplasm"/>
    <property type="evidence" value="ECO:0007669"/>
    <property type="project" value="TreeGrafter"/>
</dbReference>
<protein>
    <submittedName>
        <fullName evidence="1">Uncharacterized protein</fullName>
    </submittedName>
</protein>
<dbReference type="AlphaFoldDB" id="A0A132A7J3"/>
<dbReference type="GO" id="GO:0035556">
    <property type="term" value="P:intracellular signal transduction"/>
    <property type="evidence" value="ECO:0007669"/>
    <property type="project" value="TreeGrafter"/>
</dbReference>
<accession>A0A132A7J3</accession>
<dbReference type="PROSITE" id="PS50011">
    <property type="entry name" value="PROTEIN_KINASE_DOM"/>
    <property type="match status" value="1"/>
</dbReference>
<dbReference type="Proteomes" id="UP000616769">
    <property type="component" value="Unassembled WGS sequence"/>
</dbReference>
<gene>
    <name evidence="1" type="ORF">QR98_0054230</name>
</gene>
<dbReference type="InterPro" id="IPR000719">
    <property type="entry name" value="Prot_kinase_dom"/>
</dbReference>
<dbReference type="SUPFAM" id="SSF56112">
    <property type="entry name" value="Protein kinase-like (PK-like)"/>
    <property type="match status" value="1"/>
</dbReference>